<name>A0A8H8D7W4_AJECA</name>
<proteinExistence type="predicted"/>
<evidence type="ECO:0000313" key="3">
    <source>
        <dbReference type="Proteomes" id="UP000670092"/>
    </source>
</evidence>
<feature type="compositionally biased region" description="Polar residues" evidence="1">
    <location>
        <begin position="1"/>
        <end position="14"/>
    </location>
</feature>
<sequence length="77" mass="8181">MTGSCMSPTSNPDSASDEFKPSASRGSGRRASASQTQTHPKPNARLLTTVCLECFVYEACIFSIFSQKPVKPPLASA</sequence>
<dbReference type="EMBL" id="JAEVHI010000001">
    <property type="protein sequence ID" value="KAG5305285.1"/>
    <property type="molecule type" value="Genomic_DNA"/>
</dbReference>
<evidence type="ECO:0000256" key="1">
    <source>
        <dbReference type="SAM" id="MobiDB-lite"/>
    </source>
</evidence>
<feature type="compositionally biased region" description="Low complexity" evidence="1">
    <location>
        <begin position="22"/>
        <end position="34"/>
    </location>
</feature>
<dbReference type="Proteomes" id="UP000670092">
    <property type="component" value="Unassembled WGS sequence"/>
</dbReference>
<organism evidence="2 3">
    <name type="scientific">Ajellomyces capsulatus</name>
    <name type="common">Darling's disease fungus</name>
    <name type="synonym">Histoplasma capsulatum</name>
    <dbReference type="NCBI Taxonomy" id="5037"/>
    <lineage>
        <taxon>Eukaryota</taxon>
        <taxon>Fungi</taxon>
        <taxon>Dikarya</taxon>
        <taxon>Ascomycota</taxon>
        <taxon>Pezizomycotina</taxon>
        <taxon>Eurotiomycetes</taxon>
        <taxon>Eurotiomycetidae</taxon>
        <taxon>Onygenales</taxon>
        <taxon>Ajellomycetaceae</taxon>
        <taxon>Histoplasma</taxon>
    </lineage>
</organism>
<evidence type="ECO:0000313" key="2">
    <source>
        <dbReference type="EMBL" id="KAG5305285.1"/>
    </source>
</evidence>
<feature type="region of interest" description="Disordered" evidence="1">
    <location>
        <begin position="1"/>
        <end position="42"/>
    </location>
</feature>
<comment type="caution">
    <text evidence="2">The sequence shown here is derived from an EMBL/GenBank/DDBJ whole genome shotgun (WGS) entry which is preliminary data.</text>
</comment>
<protein>
    <submittedName>
        <fullName evidence="2">Uncharacterized protein</fullName>
    </submittedName>
</protein>
<reference evidence="2 3" key="1">
    <citation type="submission" date="2021-01" db="EMBL/GenBank/DDBJ databases">
        <title>Chromosome-level genome assembly of a human fungal pathogen reveals clustering of transcriptionally co-regulated genes.</title>
        <authorList>
            <person name="Voorhies M."/>
            <person name="Cohen S."/>
            <person name="Shea T.P."/>
            <person name="Petrus S."/>
            <person name="Munoz J.F."/>
            <person name="Poplawski S."/>
            <person name="Goldman W.E."/>
            <person name="Michael T."/>
            <person name="Cuomo C.A."/>
            <person name="Sil A."/>
            <person name="Beyhan S."/>
        </authorList>
    </citation>
    <scope>NUCLEOTIDE SEQUENCE [LARGE SCALE GENOMIC DNA]</scope>
    <source>
        <strain evidence="2 3">G184AR</strain>
    </source>
</reference>
<dbReference type="VEuPathDB" id="FungiDB:I7I52_03894"/>
<dbReference type="AlphaFoldDB" id="A0A8H8D7W4"/>
<accession>A0A8H8D7W4</accession>
<gene>
    <name evidence="2" type="ORF">I7I52_03894</name>
</gene>